<accession>A0A5N6P0A9</accession>
<dbReference type="AlphaFoldDB" id="A0A5N6P0A9"/>
<keyword evidence="3" id="KW-1185">Reference proteome</keyword>
<name>A0A5N6P0A9_9ASTR</name>
<feature type="region of interest" description="Disordered" evidence="1">
    <location>
        <begin position="1"/>
        <end position="25"/>
    </location>
</feature>
<evidence type="ECO:0000313" key="3">
    <source>
        <dbReference type="Proteomes" id="UP000326396"/>
    </source>
</evidence>
<gene>
    <name evidence="2" type="ORF">E3N88_16166</name>
</gene>
<organism evidence="2 3">
    <name type="scientific">Mikania micrantha</name>
    <name type="common">bitter vine</name>
    <dbReference type="NCBI Taxonomy" id="192012"/>
    <lineage>
        <taxon>Eukaryota</taxon>
        <taxon>Viridiplantae</taxon>
        <taxon>Streptophyta</taxon>
        <taxon>Embryophyta</taxon>
        <taxon>Tracheophyta</taxon>
        <taxon>Spermatophyta</taxon>
        <taxon>Magnoliopsida</taxon>
        <taxon>eudicotyledons</taxon>
        <taxon>Gunneridae</taxon>
        <taxon>Pentapetalae</taxon>
        <taxon>asterids</taxon>
        <taxon>campanulids</taxon>
        <taxon>Asterales</taxon>
        <taxon>Asteraceae</taxon>
        <taxon>Asteroideae</taxon>
        <taxon>Heliantheae alliance</taxon>
        <taxon>Eupatorieae</taxon>
        <taxon>Mikania</taxon>
    </lineage>
</organism>
<evidence type="ECO:0000313" key="2">
    <source>
        <dbReference type="EMBL" id="KAD5508463.1"/>
    </source>
</evidence>
<sequence>MPCSRDWSGEGGDMGEGSGSIGDESGEVGGLRLILRSGQGVDQIEMRYEHRIRKGDDLYEYVNNKDYMYCHVDEFHIRESLPLTSVNCFDFMYCHVDEFHIRESLPLTSVNCFDFMYCHVDEFHIRESLLLTSVICFDFMYCHVVMETNAHELVNNLHIPRGIPMIPPSVGVLQIGIRAWVIGN</sequence>
<proteinExistence type="predicted"/>
<dbReference type="Proteomes" id="UP000326396">
    <property type="component" value="Linkage Group LG16"/>
</dbReference>
<dbReference type="EMBL" id="SZYD01000008">
    <property type="protein sequence ID" value="KAD5508463.1"/>
    <property type="molecule type" value="Genomic_DNA"/>
</dbReference>
<protein>
    <submittedName>
        <fullName evidence="2">Uncharacterized protein</fullName>
    </submittedName>
</protein>
<feature type="compositionally biased region" description="Gly residues" evidence="1">
    <location>
        <begin position="9"/>
        <end position="20"/>
    </location>
</feature>
<evidence type="ECO:0000256" key="1">
    <source>
        <dbReference type="SAM" id="MobiDB-lite"/>
    </source>
</evidence>
<reference evidence="2 3" key="1">
    <citation type="submission" date="2019-05" db="EMBL/GenBank/DDBJ databases">
        <title>Mikania micrantha, genome provides insights into the molecular mechanism of rapid growth.</title>
        <authorList>
            <person name="Liu B."/>
        </authorList>
    </citation>
    <scope>NUCLEOTIDE SEQUENCE [LARGE SCALE GENOMIC DNA]</scope>
    <source>
        <strain evidence="2">NLD-2019</strain>
        <tissue evidence="2">Leaf</tissue>
    </source>
</reference>
<comment type="caution">
    <text evidence="2">The sequence shown here is derived from an EMBL/GenBank/DDBJ whole genome shotgun (WGS) entry which is preliminary data.</text>
</comment>